<evidence type="ECO:0000256" key="2">
    <source>
        <dbReference type="ARBA" id="ARBA00023015"/>
    </source>
</evidence>
<dbReference type="InterPro" id="IPR000847">
    <property type="entry name" value="LysR_HTH_N"/>
</dbReference>
<dbReference type="Pfam" id="PF03466">
    <property type="entry name" value="LysR_substrate"/>
    <property type="match status" value="1"/>
</dbReference>
<proteinExistence type="inferred from homology"/>
<evidence type="ECO:0000313" key="7">
    <source>
        <dbReference type="EMBL" id="MEQ2430229.1"/>
    </source>
</evidence>
<comment type="similarity">
    <text evidence="1">Belongs to the LysR transcriptional regulatory family.</text>
</comment>
<protein>
    <submittedName>
        <fullName evidence="7">LysR family transcriptional regulator</fullName>
    </submittedName>
</protein>
<accession>A0ABV1DM62</accession>
<dbReference type="Gene3D" id="3.40.190.290">
    <property type="match status" value="1"/>
</dbReference>
<keyword evidence="3" id="KW-0238">DNA-binding</keyword>
<evidence type="ECO:0000259" key="6">
    <source>
        <dbReference type="PROSITE" id="PS50931"/>
    </source>
</evidence>
<dbReference type="InterPro" id="IPR036390">
    <property type="entry name" value="WH_DNA-bd_sf"/>
</dbReference>
<feature type="compositionally biased region" description="Basic and acidic residues" evidence="5">
    <location>
        <begin position="301"/>
        <end position="310"/>
    </location>
</feature>
<dbReference type="SUPFAM" id="SSF53850">
    <property type="entry name" value="Periplasmic binding protein-like II"/>
    <property type="match status" value="1"/>
</dbReference>
<evidence type="ECO:0000256" key="3">
    <source>
        <dbReference type="ARBA" id="ARBA00023125"/>
    </source>
</evidence>
<dbReference type="EMBL" id="JBBMFP010000003">
    <property type="protein sequence ID" value="MEQ2430229.1"/>
    <property type="molecule type" value="Genomic_DNA"/>
</dbReference>
<dbReference type="InterPro" id="IPR036388">
    <property type="entry name" value="WH-like_DNA-bd_sf"/>
</dbReference>
<keyword evidence="4" id="KW-0804">Transcription</keyword>
<dbReference type="Proteomes" id="UP001457898">
    <property type="component" value="Unassembled WGS sequence"/>
</dbReference>
<keyword evidence="2" id="KW-0805">Transcription regulation</keyword>
<dbReference type="PANTHER" id="PTHR30126:SF40">
    <property type="entry name" value="HTH-TYPE TRANSCRIPTIONAL REGULATOR GLTR"/>
    <property type="match status" value="1"/>
</dbReference>
<dbReference type="InterPro" id="IPR005119">
    <property type="entry name" value="LysR_subst-bd"/>
</dbReference>
<evidence type="ECO:0000256" key="5">
    <source>
        <dbReference type="SAM" id="MobiDB-lite"/>
    </source>
</evidence>
<dbReference type="SUPFAM" id="SSF46785">
    <property type="entry name" value="Winged helix' DNA-binding domain"/>
    <property type="match status" value="1"/>
</dbReference>
<evidence type="ECO:0000313" key="8">
    <source>
        <dbReference type="Proteomes" id="UP001457898"/>
    </source>
</evidence>
<sequence>MTLRHMTIFLEVASCNNMSIAAQNLYISQSTVSLAVSEIEKTYNVRLFDRLSKHLRLTEAGMLLLDYASRIITLYKEMESALLGLHLKQIHIGSTLVAASCLLQDIIRAYHITCPDVSTRFTIDDSYFMEKKLAAGELDVMLTETKGSHSSLVYTSFLDDTFMAICSPKHPYAKRKNLSIVDFENELFLLREEGNSTRAALERALSKQGITLTKSHIYHNIDALKEAVAQNEGISIISKMLIREELSGGRLHACPVTDLPMKRVFYIAQRKDRTTLPYVREFIRLCRETPGRQPESVPVQEQKKGSQEYS</sequence>
<feature type="region of interest" description="Disordered" evidence="5">
    <location>
        <begin position="291"/>
        <end position="310"/>
    </location>
</feature>
<name>A0ABV1DM62_9FIRM</name>
<keyword evidence="8" id="KW-1185">Reference proteome</keyword>
<reference evidence="7 8" key="1">
    <citation type="submission" date="2024-03" db="EMBL/GenBank/DDBJ databases">
        <title>Human intestinal bacterial collection.</title>
        <authorList>
            <person name="Pauvert C."/>
            <person name="Hitch T.C.A."/>
            <person name="Clavel T."/>
        </authorList>
    </citation>
    <scope>NUCLEOTIDE SEQUENCE [LARGE SCALE GENOMIC DNA]</scope>
    <source>
        <strain evidence="7 8">CLA-SR-H028</strain>
    </source>
</reference>
<evidence type="ECO:0000256" key="4">
    <source>
        <dbReference type="ARBA" id="ARBA00023163"/>
    </source>
</evidence>
<evidence type="ECO:0000256" key="1">
    <source>
        <dbReference type="ARBA" id="ARBA00009437"/>
    </source>
</evidence>
<dbReference type="PROSITE" id="PS50931">
    <property type="entry name" value="HTH_LYSR"/>
    <property type="match status" value="1"/>
</dbReference>
<feature type="domain" description="HTH lysR-type" evidence="6">
    <location>
        <begin position="1"/>
        <end position="58"/>
    </location>
</feature>
<comment type="caution">
    <text evidence="7">The sequence shown here is derived from an EMBL/GenBank/DDBJ whole genome shotgun (WGS) entry which is preliminary data.</text>
</comment>
<dbReference type="Pfam" id="PF00126">
    <property type="entry name" value="HTH_1"/>
    <property type="match status" value="1"/>
</dbReference>
<organism evidence="7 8">
    <name type="scientific">Blautia caccae</name>
    <dbReference type="NCBI Taxonomy" id="3133175"/>
    <lineage>
        <taxon>Bacteria</taxon>
        <taxon>Bacillati</taxon>
        <taxon>Bacillota</taxon>
        <taxon>Clostridia</taxon>
        <taxon>Lachnospirales</taxon>
        <taxon>Lachnospiraceae</taxon>
        <taxon>Blautia</taxon>
    </lineage>
</organism>
<dbReference type="PANTHER" id="PTHR30126">
    <property type="entry name" value="HTH-TYPE TRANSCRIPTIONAL REGULATOR"/>
    <property type="match status" value="1"/>
</dbReference>
<dbReference type="Gene3D" id="1.10.10.10">
    <property type="entry name" value="Winged helix-like DNA-binding domain superfamily/Winged helix DNA-binding domain"/>
    <property type="match status" value="1"/>
</dbReference>
<dbReference type="RefSeq" id="WP_118743299.1">
    <property type="nucleotide sequence ID" value="NZ_JBBMFP010000003.1"/>
</dbReference>
<gene>
    <name evidence="7" type="ORF">WMO65_04355</name>
</gene>